<protein>
    <submittedName>
        <fullName evidence="1">Uncharacterized protein</fullName>
    </submittedName>
</protein>
<evidence type="ECO:0000313" key="2">
    <source>
        <dbReference type="Proteomes" id="UP001151760"/>
    </source>
</evidence>
<sequence length="263" mass="29248">MLSSCHLPKDQASLGVAPTETYKAVNELPKRPTTIYKPNNDPKGLQVDDLARAGRAVVYGSDYQMRMLRIAITLRERNLMDGLQGREGYFEVQDIDTEIAAAEDHRFVHGKGLKGVGLLEEISNPHMRVTLYEQFLAITQEGSAREYVSLFETLAGQLVGIPEQVMEGTFIKGLRPESRSAIRVMQPEGLNHAMKLAMIIMKIRRKVAQELEDYVSGARRSSSQAIGCATLTTLASDVLLTTGDVENEPYLQVKPWDRALKAD</sequence>
<keyword evidence="2" id="KW-1185">Reference proteome</keyword>
<reference evidence="1" key="2">
    <citation type="submission" date="2022-01" db="EMBL/GenBank/DDBJ databases">
        <authorList>
            <person name="Yamashiro T."/>
            <person name="Shiraishi A."/>
            <person name="Satake H."/>
            <person name="Nakayama K."/>
        </authorList>
    </citation>
    <scope>NUCLEOTIDE SEQUENCE</scope>
</reference>
<dbReference type="Proteomes" id="UP001151760">
    <property type="component" value="Unassembled WGS sequence"/>
</dbReference>
<comment type="caution">
    <text evidence="1">The sequence shown here is derived from an EMBL/GenBank/DDBJ whole genome shotgun (WGS) entry which is preliminary data.</text>
</comment>
<dbReference type="EMBL" id="BQNB010021773">
    <property type="protein sequence ID" value="GJU09944.1"/>
    <property type="molecule type" value="Genomic_DNA"/>
</dbReference>
<organism evidence="1 2">
    <name type="scientific">Tanacetum coccineum</name>
    <dbReference type="NCBI Taxonomy" id="301880"/>
    <lineage>
        <taxon>Eukaryota</taxon>
        <taxon>Viridiplantae</taxon>
        <taxon>Streptophyta</taxon>
        <taxon>Embryophyta</taxon>
        <taxon>Tracheophyta</taxon>
        <taxon>Spermatophyta</taxon>
        <taxon>Magnoliopsida</taxon>
        <taxon>eudicotyledons</taxon>
        <taxon>Gunneridae</taxon>
        <taxon>Pentapetalae</taxon>
        <taxon>asterids</taxon>
        <taxon>campanulids</taxon>
        <taxon>Asterales</taxon>
        <taxon>Asteraceae</taxon>
        <taxon>Asteroideae</taxon>
        <taxon>Anthemideae</taxon>
        <taxon>Anthemidinae</taxon>
        <taxon>Tanacetum</taxon>
    </lineage>
</organism>
<proteinExistence type="predicted"/>
<evidence type="ECO:0000313" key="1">
    <source>
        <dbReference type="EMBL" id="GJU09944.1"/>
    </source>
</evidence>
<name>A0ABQ5JFR4_9ASTR</name>
<accession>A0ABQ5JFR4</accession>
<gene>
    <name evidence="1" type="ORF">Tco_1132340</name>
</gene>
<reference evidence="1" key="1">
    <citation type="journal article" date="2022" name="Int. J. Mol. Sci.">
        <title>Draft Genome of Tanacetum Coccineum: Genomic Comparison of Closely Related Tanacetum-Family Plants.</title>
        <authorList>
            <person name="Yamashiro T."/>
            <person name="Shiraishi A."/>
            <person name="Nakayama K."/>
            <person name="Satake H."/>
        </authorList>
    </citation>
    <scope>NUCLEOTIDE SEQUENCE</scope>
</reference>